<dbReference type="EMBL" id="BONH01000001">
    <property type="protein sequence ID" value="GIF95719.1"/>
    <property type="molecule type" value="Genomic_DNA"/>
</dbReference>
<comment type="caution">
    <text evidence="1">The sequence shown here is derived from an EMBL/GenBank/DDBJ whole genome shotgun (WGS) entry which is preliminary data.</text>
</comment>
<reference evidence="1 2" key="1">
    <citation type="submission" date="2021-01" db="EMBL/GenBank/DDBJ databases">
        <title>Whole genome shotgun sequence of Catellatospora citrea NBRC 14495.</title>
        <authorList>
            <person name="Komaki H."/>
            <person name="Tamura T."/>
        </authorList>
    </citation>
    <scope>NUCLEOTIDE SEQUENCE [LARGE SCALE GENOMIC DNA]</scope>
    <source>
        <strain evidence="1 2">NBRC 14495</strain>
    </source>
</reference>
<sequence length="165" mass="17772">MSFPTPGQDPEGQKAVFLTAAIAAVLREELQDCATVEADQHGGSPSAGKRLAVYITPARAGACPVLWIDFGSGIVLEVGASFGGRWELETTQNDISFLGDVVRSVVAGRVREVLALGRSAITVTLGDGTPAREVGYETPHGCLPLPYWRRWSRGVQYLPYRTEQL</sequence>
<evidence type="ECO:0000313" key="1">
    <source>
        <dbReference type="EMBL" id="GIF95719.1"/>
    </source>
</evidence>
<dbReference type="Proteomes" id="UP000659904">
    <property type="component" value="Unassembled WGS sequence"/>
</dbReference>
<name>A0A8J3KH05_9ACTN</name>
<protein>
    <submittedName>
        <fullName evidence="1">Uncharacterized protein</fullName>
    </submittedName>
</protein>
<evidence type="ECO:0000313" key="2">
    <source>
        <dbReference type="Proteomes" id="UP000659904"/>
    </source>
</evidence>
<organism evidence="1 2">
    <name type="scientific">Catellatospora citrea</name>
    <dbReference type="NCBI Taxonomy" id="53366"/>
    <lineage>
        <taxon>Bacteria</taxon>
        <taxon>Bacillati</taxon>
        <taxon>Actinomycetota</taxon>
        <taxon>Actinomycetes</taxon>
        <taxon>Micromonosporales</taxon>
        <taxon>Micromonosporaceae</taxon>
        <taxon>Catellatospora</taxon>
    </lineage>
</organism>
<proteinExistence type="predicted"/>
<dbReference type="AlphaFoldDB" id="A0A8J3KH05"/>
<gene>
    <name evidence="1" type="ORF">Cci01nite_08130</name>
</gene>
<dbReference type="RefSeq" id="WP_147432784.1">
    <property type="nucleotide sequence ID" value="NZ_BONH01000001.1"/>
</dbReference>
<keyword evidence="2" id="KW-1185">Reference proteome</keyword>
<accession>A0A8J3KH05</accession>